<dbReference type="EMBL" id="BLXT01005648">
    <property type="protein sequence ID" value="GFO24807.1"/>
    <property type="molecule type" value="Genomic_DNA"/>
</dbReference>
<keyword evidence="3" id="KW-1185">Reference proteome</keyword>
<dbReference type="AlphaFoldDB" id="A0AAV4BZN6"/>
<evidence type="ECO:0000256" key="1">
    <source>
        <dbReference type="SAM" id="SignalP"/>
    </source>
</evidence>
<dbReference type="Proteomes" id="UP000735302">
    <property type="component" value="Unassembled WGS sequence"/>
</dbReference>
<reference evidence="2 3" key="1">
    <citation type="journal article" date="2021" name="Elife">
        <title>Chloroplast acquisition without the gene transfer in kleptoplastic sea slugs, Plakobranchus ocellatus.</title>
        <authorList>
            <person name="Maeda T."/>
            <person name="Takahashi S."/>
            <person name="Yoshida T."/>
            <person name="Shimamura S."/>
            <person name="Takaki Y."/>
            <person name="Nagai Y."/>
            <person name="Toyoda A."/>
            <person name="Suzuki Y."/>
            <person name="Arimoto A."/>
            <person name="Ishii H."/>
            <person name="Satoh N."/>
            <person name="Nishiyama T."/>
            <person name="Hasebe M."/>
            <person name="Maruyama T."/>
            <person name="Minagawa J."/>
            <person name="Obokata J."/>
            <person name="Shigenobu S."/>
        </authorList>
    </citation>
    <scope>NUCLEOTIDE SEQUENCE [LARGE SCALE GENOMIC DNA]</scope>
</reference>
<name>A0AAV4BZN6_9GAST</name>
<feature type="signal peptide" evidence="1">
    <location>
        <begin position="1"/>
        <end position="20"/>
    </location>
</feature>
<proteinExistence type="predicted"/>
<evidence type="ECO:0000313" key="2">
    <source>
        <dbReference type="EMBL" id="GFO24807.1"/>
    </source>
</evidence>
<keyword evidence="1" id="KW-0732">Signal</keyword>
<protein>
    <submittedName>
        <fullName evidence="2">Uncharacterized protein</fullName>
    </submittedName>
</protein>
<gene>
    <name evidence="2" type="ORF">PoB_005131200</name>
</gene>
<comment type="caution">
    <text evidence="2">The sequence shown here is derived from an EMBL/GenBank/DDBJ whole genome shotgun (WGS) entry which is preliminary data.</text>
</comment>
<organism evidence="2 3">
    <name type="scientific">Plakobranchus ocellatus</name>
    <dbReference type="NCBI Taxonomy" id="259542"/>
    <lineage>
        <taxon>Eukaryota</taxon>
        <taxon>Metazoa</taxon>
        <taxon>Spiralia</taxon>
        <taxon>Lophotrochozoa</taxon>
        <taxon>Mollusca</taxon>
        <taxon>Gastropoda</taxon>
        <taxon>Heterobranchia</taxon>
        <taxon>Euthyneura</taxon>
        <taxon>Panpulmonata</taxon>
        <taxon>Sacoglossa</taxon>
        <taxon>Placobranchoidea</taxon>
        <taxon>Plakobranchidae</taxon>
        <taxon>Plakobranchus</taxon>
    </lineage>
</organism>
<feature type="chain" id="PRO_5043977345" evidence="1">
    <location>
        <begin position="21"/>
        <end position="375"/>
    </location>
</feature>
<accession>A0AAV4BZN6</accession>
<sequence>MDAALFVAVYLLSVLAGSQGLDLTLYHDAVTSSGDRSTCGVLKCVETYLNVEGGITASREIAKVSIFKKALGSSTKVQEIGPGKLLASLTPEQTSLSREVDGVKADGSLSSGRAVLLLELPKHEDCFAEYTCEVRLKDAEGKEVTSITKLLHLPQERGNTANDGDLTQSILLQLLQSQMSLITKSIQVLEDKMTSLESPHMRLQDRMLSLEREVQDKFNVLKNESLTQTYLNQIFQTMQQLSMSVEVLKDKTEPSESAAGNLQIRVMALERDLHYKLAFLENKIAEKKVETKEPITNPNLEEFRLMFNRIEDKLENYVSVKVREINSDVYLERRNTTQLSAEELKNYLEEIMASPFQKLESLNALHDIMTALATA</sequence>
<evidence type="ECO:0000313" key="3">
    <source>
        <dbReference type="Proteomes" id="UP000735302"/>
    </source>
</evidence>